<gene>
    <name evidence="2" type="ORF">NIES267_30920</name>
</gene>
<dbReference type="EMBL" id="AP018227">
    <property type="protein sequence ID" value="BAY83603.1"/>
    <property type="molecule type" value="Genomic_DNA"/>
</dbReference>
<dbReference type="Proteomes" id="UP000218418">
    <property type="component" value="Chromosome"/>
</dbReference>
<evidence type="ECO:0000313" key="3">
    <source>
        <dbReference type="Proteomes" id="UP000218418"/>
    </source>
</evidence>
<protein>
    <recommendedName>
        <fullName evidence="4">PEP-CTERM protein-sorting domain-containing protein</fullName>
    </recommendedName>
</protein>
<organism evidence="2 3">
    <name type="scientific">Calothrix parasitica NIES-267</name>
    <dbReference type="NCBI Taxonomy" id="1973488"/>
    <lineage>
        <taxon>Bacteria</taxon>
        <taxon>Bacillati</taxon>
        <taxon>Cyanobacteriota</taxon>
        <taxon>Cyanophyceae</taxon>
        <taxon>Nostocales</taxon>
        <taxon>Calotrichaceae</taxon>
        <taxon>Calothrix</taxon>
    </lineage>
</organism>
<reference evidence="2 3" key="1">
    <citation type="submission" date="2017-06" db="EMBL/GenBank/DDBJ databases">
        <title>Genome sequencing of cyanobaciteial culture collection at National Institute for Environmental Studies (NIES).</title>
        <authorList>
            <person name="Hirose Y."/>
            <person name="Shimura Y."/>
            <person name="Fujisawa T."/>
            <person name="Nakamura Y."/>
            <person name="Kawachi M."/>
        </authorList>
    </citation>
    <scope>NUCLEOTIDE SEQUENCE [LARGE SCALE GENOMIC DNA]</scope>
    <source>
        <strain evidence="2 3">NIES-267</strain>
    </source>
</reference>
<evidence type="ECO:0008006" key="4">
    <source>
        <dbReference type="Google" id="ProtNLM"/>
    </source>
</evidence>
<accession>A0A1Z4LQX1</accession>
<keyword evidence="3" id="KW-1185">Reference proteome</keyword>
<dbReference type="NCBIfam" id="TIGR02595">
    <property type="entry name" value="PEP_CTERM"/>
    <property type="match status" value="1"/>
</dbReference>
<evidence type="ECO:0000256" key="1">
    <source>
        <dbReference type="SAM" id="SignalP"/>
    </source>
</evidence>
<feature type="chain" id="PRO_5012487078" description="PEP-CTERM protein-sorting domain-containing protein" evidence="1">
    <location>
        <begin position="24"/>
        <end position="245"/>
    </location>
</feature>
<evidence type="ECO:0000313" key="2">
    <source>
        <dbReference type="EMBL" id="BAY83603.1"/>
    </source>
</evidence>
<keyword evidence="1" id="KW-0732">Signal</keyword>
<dbReference type="OrthoDB" id="453137at2"/>
<proteinExistence type="predicted"/>
<name>A0A1Z4LQX1_9CYAN</name>
<dbReference type="AlphaFoldDB" id="A0A1Z4LQX1"/>
<sequence>MRKFNFIAAIFGLGLGFAAAAPAANATSLIPQQEGEIQLTNLQSLDQNQTIDTSDLGFSVTSLLFDDDNSQNVNYGLSRLFVDAKGTENDYGDGFIRFGAEDGGTTEGLGEFYLRAAAIQTDGVASEGGELEVGRFLFEFDQELDKVTLDFFDSESSPFSGILEVNGQSMEEFLAAGEDGNTQSISLNNVSSFVIQLGKDDGKGKGDGVTLSGIQSVPEPTTTFSLGALAVAGMFGVKKRKQIKK</sequence>
<feature type="signal peptide" evidence="1">
    <location>
        <begin position="1"/>
        <end position="23"/>
    </location>
</feature>
<dbReference type="InterPro" id="IPR013424">
    <property type="entry name" value="Ice-binding_C"/>
</dbReference>
<dbReference type="NCBIfam" id="NF038121">
    <property type="entry name" value="PEP_CTERM_LEVG"/>
    <property type="match status" value="1"/>
</dbReference>